<organism evidence="5 6">
    <name type="scientific">Chinchilla lanigera</name>
    <name type="common">Long-tailed chinchilla</name>
    <name type="synonym">Chinchilla villidera</name>
    <dbReference type="NCBI Taxonomy" id="34839"/>
    <lineage>
        <taxon>Eukaryota</taxon>
        <taxon>Metazoa</taxon>
        <taxon>Chordata</taxon>
        <taxon>Craniata</taxon>
        <taxon>Vertebrata</taxon>
        <taxon>Euteleostomi</taxon>
        <taxon>Mammalia</taxon>
        <taxon>Eutheria</taxon>
        <taxon>Euarchontoglires</taxon>
        <taxon>Glires</taxon>
        <taxon>Rodentia</taxon>
        <taxon>Hystricomorpha</taxon>
        <taxon>Chinchillidae</taxon>
        <taxon>Chinchilla</taxon>
    </lineage>
</organism>
<feature type="compositionally biased region" description="Polar residues" evidence="2">
    <location>
        <begin position="119"/>
        <end position="128"/>
    </location>
</feature>
<accession>A0A8C2VY73</accession>
<dbReference type="GeneTree" id="ENSGT00940000161775"/>
<reference evidence="5" key="2">
    <citation type="submission" date="2025-09" db="UniProtKB">
        <authorList>
            <consortium name="Ensembl"/>
        </authorList>
    </citation>
    <scope>IDENTIFICATION</scope>
</reference>
<gene>
    <name evidence="5" type="primary">MROH7</name>
</gene>
<evidence type="ECO:0000259" key="4">
    <source>
        <dbReference type="Pfam" id="PF23227"/>
    </source>
</evidence>
<name>A0A8C2VY73_CHILA</name>
<dbReference type="GO" id="GO:0005737">
    <property type="term" value="C:cytoplasm"/>
    <property type="evidence" value="ECO:0007669"/>
    <property type="project" value="TreeGrafter"/>
</dbReference>
<dbReference type="PANTHER" id="PTHR23120:SF17">
    <property type="entry name" value="MAESTRO HEAT-LIKE REPEAT-CONTAINING PROTEIN FAMILY MEMBER 7"/>
    <property type="match status" value="1"/>
</dbReference>
<feature type="compositionally biased region" description="Pro residues" evidence="2">
    <location>
        <begin position="98"/>
        <end position="113"/>
    </location>
</feature>
<keyword evidence="6" id="KW-1185">Reference proteome</keyword>
<evidence type="ECO:0000256" key="2">
    <source>
        <dbReference type="SAM" id="MobiDB-lite"/>
    </source>
</evidence>
<evidence type="ECO:0000256" key="1">
    <source>
        <dbReference type="ARBA" id="ARBA00022737"/>
    </source>
</evidence>
<feature type="compositionally biased region" description="Basic and acidic residues" evidence="2">
    <location>
        <begin position="400"/>
        <end position="411"/>
    </location>
</feature>
<proteinExistence type="predicted"/>
<dbReference type="Ensembl" id="ENSCLAT00000022623.1">
    <property type="protein sequence ID" value="ENSCLAP00000022418.1"/>
    <property type="gene ID" value="ENSCLAG00000015377.1"/>
</dbReference>
<feature type="domain" description="Maestro/Maestro-like HEAT-repeats" evidence="4">
    <location>
        <begin position="1015"/>
        <end position="1277"/>
    </location>
</feature>
<reference evidence="5" key="1">
    <citation type="submission" date="2025-08" db="UniProtKB">
        <authorList>
            <consortium name="Ensembl"/>
        </authorList>
    </citation>
    <scope>IDENTIFICATION</scope>
</reference>
<evidence type="ECO:0000313" key="5">
    <source>
        <dbReference type="Ensembl" id="ENSCLAP00000022418.1"/>
    </source>
</evidence>
<dbReference type="Proteomes" id="UP000694398">
    <property type="component" value="Unassembled WGS sequence"/>
</dbReference>
<evidence type="ECO:0000313" key="6">
    <source>
        <dbReference type="Proteomes" id="UP000694398"/>
    </source>
</evidence>
<dbReference type="Pfam" id="PF21047">
    <property type="entry name" value="HEAT_Maestro"/>
    <property type="match status" value="1"/>
</dbReference>
<feature type="compositionally biased region" description="Polar residues" evidence="2">
    <location>
        <begin position="64"/>
        <end position="79"/>
    </location>
</feature>
<dbReference type="InterPro" id="IPR048465">
    <property type="entry name" value="Maestro-like_HEAT"/>
</dbReference>
<dbReference type="SUPFAM" id="SSF48371">
    <property type="entry name" value="ARM repeat"/>
    <property type="match status" value="2"/>
</dbReference>
<dbReference type="InterPro" id="IPR011989">
    <property type="entry name" value="ARM-like"/>
</dbReference>
<feature type="domain" description="Maestro-like HEAT-repeats" evidence="3">
    <location>
        <begin position="588"/>
        <end position="821"/>
    </location>
</feature>
<feature type="region of interest" description="Disordered" evidence="2">
    <location>
        <begin position="358"/>
        <end position="415"/>
    </location>
</feature>
<dbReference type="InterPro" id="IPR055406">
    <property type="entry name" value="HEAT_Maestro"/>
</dbReference>
<feature type="region of interest" description="Disordered" evidence="2">
    <location>
        <begin position="1"/>
        <end position="135"/>
    </location>
</feature>
<dbReference type="InterPro" id="IPR016024">
    <property type="entry name" value="ARM-type_fold"/>
</dbReference>
<dbReference type="PANTHER" id="PTHR23120">
    <property type="entry name" value="MAESTRO-RELATED HEAT DOMAIN-CONTAINING"/>
    <property type="match status" value="1"/>
</dbReference>
<dbReference type="InterPro" id="IPR045206">
    <property type="entry name" value="Maestro_heat-like_prot"/>
</dbReference>
<sequence>MTPSLQSYGGPGLGFGSIPGPDPEAVLPPNSDPPPSPGVALVADLNPILSPQPGEVPGPVPDDTPSSRATTPSSLQTPASCCVETMGPDVNHTSRPDPQGPPSPAVSPTPSPDSPETTNLGSRNPSRQSSEEAYLSLSRSKTFDLGQSNSNPSRPASNPFIRLYSRESLALDHRLSRLGSQALLLPASDTSLASNSSQQFGPGSRNVSKQSLNIAAGSWGALIPDTNEPVTLVSHSLSECVLKGAFGAAWSAASQETINVTPNGHPRSDLNMTVIQASSLTLIPGSSDHSGLHSAAHGPNSASSPSSYLTLLLGSKETLSVGSSLLVSDTSTLTVSSQPDGSQDNSVLTTPLENLESWGEGASMDRGQVPPLQLSASNTRDQDAAPFCCLPEGASGEAAKSPEKVPEKTEDGSEVAPVDNAVPQDLLGAEGEKKTLMMKMMRQIQEEPLDSLSTSVRRQALETLAQLRCPPLPGPVSWASPPQPLWCRRPPHQHRPAVSRSHTSPALGVPERVELVSACVRSVFSLPSVRAMQERDEAKAEAVQTLYHQTLDALQSLLNALFTEDPTPAGLRSILEPLGPWMNSGKAHERARAVNSNVSLLNHMLLSLPFYMSSGFPALGLLLGRLILRIGDPDEEIGREALDGITILYTILELQKRAGDEDESNKKALYESNKRFLGPYDPVSPSQNILRVIAEFGDFLGPQQVKDLLLAAVEGLRVGSEAQGQDAREMTQLASEVTLGSVLEWYRHRALEVIPEILQGIYLQLSHIQEPQAREVALLPVSFLASSFMAEVVVALLMCPLPLDSNGAEMWRQLILRKPSCDVRDLLDLLLTSLKEKPVTKKGRASIMPLAAACGLCELLSVNSCAGQVRRIYPQLLLALLIQVHYHIGLKLPGHRVPGQDAKDHVQPPAFRPVRWVVKVVKTLLLKMGCSQEAAFVEAEGGWELMEQAKGHHLGVSLLARAMVSYSCQELCRILYLLIPLLERGDEKHKITATAFFVELLQMEQVRRIPEEYSLGRMVEGLGHHDPVMKVLAIRGLMILARRSEKTAKVQALLPSMVKGLKSMDGVLVVEAVHSLKTIFKGKDRKQRDSSVYVEMLQVLLPHFSDSREDVQSSCINMYGKVVQKLQAPCTQAVEEQLTNTLVPLLLIMQEGNAKVGQKCVKTLFRCSCFMAWELPKTAYSRKSWDNRQQAVAKLCKYLVNTHRDSALTFLRQVLEYAKNPRASLRKSSVVFIGSLVPCMENIMTEDWRNEVKAALEDLRRDPEAFVCICAAQAQDHILASCRRHSWPLPRGDSLVCGPVISHCWTPSSEDRPTSHKRRFWITQALGSWKMALKQ</sequence>
<dbReference type="Pfam" id="PF23227">
    <property type="entry name" value="HEAT_MROH2B_C"/>
    <property type="match status" value="1"/>
</dbReference>
<evidence type="ECO:0000259" key="3">
    <source>
        <dbReference type="Pfam" id="PF21047"/>
    </source>
</evidence>
<protein>
    <submittedName>
        <fullName evidence="5">Maestro heat like repeat family member 7</fullName>
    </submittedName>
</protein>
<keyword evidence="1" id="KW-0677">Repeat</keyword>
<dbReference type="Gene3D" id="1.25.10.10">
    <property type="entry name" value="Leucine-rich Repeat Variant"/>
    <property type="match status" value="1"/>
</dbReference>